<name>A0A0A2LVN1_9FLAO</name>
<evidence type="ECO:0000256" key="1">
    <source>
        <dbReference type="SAM" id="MobiDB-lite"/>
    </source>
</evidence>
<comment type="caution">
    <text evidence="2">The sequence shown here is derived from an EMBL/GenBank/DDBJ whole genome shotgun (WGS) entry which is preliminary data.</text>
</comment>
<evidence type="ECO:0000313" key="2">
    <source>
        <dbReference type="EMBL" id="KGO84427.1"/>
    </source>
</evidence>
<dbReference type="AlphaFoldDB" id="A0A0A2LVN1"/>
<feature type="region of interest" description="Disordered" evidence="1">
    <location>
        <begin position="29"/>
        <end position="56"/>
    </location>
</feature>
<evidence type="ECO:0000313" key="3">
    <source>
        <dbReference type="Proteomes" id="UP000030129"/>
    </source>
</evidence>
<dbReference type="Proteomes" id="UP000030129">
    <property type="component" value="Unassembled WGS sequence"/>
</dbReference>
<keyword evidence="3" id="KW-1185">Reference proteome</keyword>
<dbReference type="STRING" id="1406840.Q763_01400"/>
<dbReference type="RefSeq" id="WP_035130271.1">
    <property type="nucleotide sequence ID" value="NZ_JRLV01000001.1"/>
</dbReference>
<protein>
    <submittedName>
        <fullName evidence="2">Uncharacterized protein</fullName>
    </submittedName>
</protein>
<organism evidence="2 3">
    <name type="scientific">Flavobacterium beibuense F44-8</name>
    <dbReference type="NCBI Taxonomy" id="1406840"/>
    <lineage>
        <taxon>Bacteria</taxon>
        <taxon>Pseudomonadati</taxon>
        <taxon>Bacteroidota</taxon>
        <taxon>Flavobacteriia</taxon>
        <taxon>Flavobacteriales</taxon>
        <taxon>Flavobacteriaceae</taxon>
        <taxon>Flavobacterium</taxon>
    </lineage>
</organism>
<sequence>MNKKMILGVTLLTGAALLTFKDKIFGDSSTQNTPGNISTGGNTNTGGNTGSTGNTNGNNNAIAAKYEGGVVRTPNDAGWYRVINGKRVVYQSIEGYYADGSRQTYDLPQSEFNQIPSNTLEYINSSGKLVRW</sequence>
<accession>A0A0A2LVN1</accession>
<reference evidence="2 3" key="1">
    <citation type="submission" date="2013-09" db="EMBL/GenBank/DDBJ databases">
        <authorList>
            <person name="Zeng Z."/>
            <person name="Chen C."/>
        </authorList>
    </citation>
    <scope>NUCLEOTIDE SEQUENCE [LARGE SCALE GENOMIC DNA]</scope>
    <source>
        <strain evidence="2 3">F44-8</strain>
    </source>
</reference>
<dbReference type="EMBL" id="JRLV01000001">
    <property type="protein sequence ID" value="KGO84427.1"/>
    <property type="molecule type" value="Genomic_DNA"/>
</dbReference>
<gene>
    <name evidence="2" type="ORF">Q763_01400</name>
</gene>
<feature type="compositionally biased region" description="Low complexity" evidence="1">
    <location>
        <begin position="32"/>
        <end position="42"/>
    </location>
</feature>
<proteinExistence type="predicted"/>